<keyword evidence="2 5" id="KW-0812">Transmembrane</keyword>
<evidence type="ECO:0000313" key="7">
    <source>
        <dbReference type="EMBL" id="OGL45066.1"/>
    </source>
</evidence>
<proteinExistence type="predicted"/>
<feature type="transmembrane region" description="Helical" evidence="5">
    <location>
        <begin position="69"/>
        <end position="89"/>
    </location>
</feature>
<name>A0A1F7RU15_9BACT</name>
<comment type="subcellular location">
    <subcellularLocation>
        <location evidence="1">Membrane</location>
        <topology evidence="1">Multi-pass membrane protein</topology>
    </subcellularLocation>
</comment>
<gene>
    <name evidence="7" type="ORF">A2149_09685</name>
</gene>
<feature type="transmembrane region" description="Helical" evidence="5">
    <location>
        <begin position="114"/>
        <end position="131"/>
    </location>
</feature>
<dbReference type="EMBL" id="MGDF01000111">
    <property type="protein sequence ID" value="OGL45066.1"/>
    <property type="molecule type" value="Genomic_DNA"/>
</dbReference>
<evidence type="ECO:0000256" key="4">
    <source>
        <dbReference type="ARBA" id="ARBA00023136"/>
    </source>
</evidence>
<organism evidence="7 8">
    <name type="scientific">Candidatus Schekmanbacteria bacterium RBG_16_38_11</name>
    <dbReference type="NCBI Taxonomy" id="1817880"/>
    <lineage>
        <taxon>Bacteria</taxon>
        <taxon>Candidatus Schekmaniibacteriota</taxon>
    </lineage>
</organism>
<feature type="transmembrane region" description="Helical" evidence="5">
    <location>
        <begin position="37"/>
        <end position="62"/>
    </location>
</feature>
<dbReference type="Pfam" id="PF07291">
    <property type="entry name" value="MauE"/>
    <property type="match status" value="1"/>
</dbReference>
<evidence type="ECO:0000256" key="2">
    <source>
        <dbReference type="ARBA" id="ARBA00022692"/>
    </source>
</evidence>
<dbReference type="UniPathway" id="UPA00895"/>
<keyword evidence="3 5" id="KW-1133">Transmembrane helix</keyword>
<dbReference type="AlphaFoldDB" id="A0A1F7RU15"/>
<dbReference type="Proteomes" id="UP000178435">
    <property type="component" value="Unassembled WGS sequence"/>
</dbReference>
<evidence type="ECO:0000313" key="8">
    <source>
        <dbReference type="Proteomes" id="UP000178435"/>
    </source>
</evidence>
<dbReference type="GO" id="GO:0016020">
    <property type="term" value="C:membrane"/>
    <property type="evidence" value="ECO:0007669"/>
    <property type="project" value="UniProtKB-SubCell"/>
</dbReference>
<comment type="caution">
    <text evidence="7">The sequence shown here is derived from an EMBL/GenBank/DDBJ whole genome shotgun (WGS) entry which is preliminary data.</text>
</comment>
<evidence type="ECO:0000256" key="3">
    <source>
        <dbReference type="ARBA" id="ARBA00022989"/>
    </source>
</evidence>
<evidence type="ECO:0000259" key="6">
    <source>
        <dbReference type="Pfam" id="PF07291"/>
    </source>
</evidence>
<keyword evidence="4 5" id="KW-0472">Membrane</keyword>
<dbReference type="InterPro" id="IPR009908">
    <property type="entry name" value="Methylamine_util_MauE"/>
</dbReference>
<protein>
    <recommendedName>
        <fullName evidence="6">Methylamine utilisation protein MauE domain-containing protein</fullName>
    </recommendedName>
</protein>
<reference evidence="7 8" key="1">
    <citation type="journal article" date="2016" name="Nat. Commun.">
        <title>Thousands of microbial genomes shed light on interconnected biogeochemical processes in an aquifer system.</title>
        <authorList>
            <person name="Anantharaman K."/>
            <person name="Brown C.T."/>
            <person name="Hug L.A."/>
            <person name="Sharon I."/>
            <person name="Castelle C.J."/>
            <person name="Probst A.J."/>
            <person name="Thomas B.C."/>
            <person name="Singh A."/>
            <person name="Wilkins M.J."/>
            <person name="Karaoz U."/>
            <person name="Brodie E.L."/>
            <person name="Williams K.H."/>
            <person name="Hubbard S.S."/>
            <person name="Banfield J.F."/>
        </authorList>
    </citation>
    <scope>NUCLEOTIDE SEQUENCE [LARGE SCALE GENOMIC DNA]</scope>
</reference>
<dbReference type="GO" id="GO:0030416">
    <property type="term" value="P:methylamine metabolic process"/>
    <property type="evidence" value="ECO:0007669"/>
    <property type="project" value="InterPro"/>
</dbReference>
<evidence type="ECO:0000256" key="5">
    <source>
        <dbReference type="SAM" id="Phobius"/>
    </source>
</evidence>
<accession>A0A1F7RU15</accession>
<feature type="domain" description="Methylamine utilisation protein MauE" evidence="6">
    <location>
        <begin position="2"/>
        <end position="122"/>
    </location>
</feature>
<evidence type="ECO:0000256" key="1">
    <source>
        <dbReference type="ARBA" id="ARBA00004141"/>
    </source>
</evidence>
<sequence length="148" mass="16506">MFRLSLGAIFIIASLDKIASPGDFASSIRNYRMVPYMLVNIMAIVLPWLEFFCGIFLVLGVFIRASSLLISFMLVVFIIAISSAIARGLDIDCGCFKNVALAGKVGWQRLFEDIFMLAMVIHIFLFPNRFLSIEGIRRKNGQATGESD</sequence>